<keyword evidence="8" id="KW-1185">Reference proteome</keyword>
<comment type="catalytic activity">
    <reaction evidence="5">
        <text>glycyl-tRNA(Gly) + acetyl-CoA = N-acetylglycyl-tRNA(Gly) + CoA + H(+)</text>
        <dbReference type="Rhea" id="RHEA:81867"/>
        <dbReference type="Rhea" id="RHEA-COMP:9683"/>
        <dbReference type="Rhea" id="RHEA-COMP:19766"/>
        <dbReference type="ChEBI" id="CHEBI:15378"/>
        <dbReference type="ChEBI" id="CHEBI:57287"/>
        <dbReference type="ChEBI" id="CHEBI:57288"/>
        <dbReference type="ChEBI" id="CHEBI:78522"/>
        <dbReference type="ChEBI" id="CHEBI:232036"/>
    </reaction>
</comment>
<dbReference type="EMBL" id="PVBR01000008">
    <property type="protein sequence ID" value="PRD43041.1"/>
    <property type="molecule type" value="Genomic_DNA"/>
</dbReference>
<dbReference type="RefSeq" id="WP_105742280.1">
    <property type="nucleotide sequence ID" value="NZ_PVBR01000008.1"/>
</dbReference>
<name>A0A2S9IR93_9HYPH</name>
<dbReference type="Pfam" id="PF00583">
    <property type="entry name" value="Acetyltransf_1"/>
    <property type="match status" value="1"/>
</dbReference>
<dbReference type="Proteomes" id="UP000239434">
    <property type="component" value="Unassembled WGS sequence"/>
</dbReference>
<dbReference type="PANTHER" id="PTHR36449">
    <property type="entry name" value="ACETYLTRANSFERASE-RELATED"/>
    <property type="match status" value="1"/>
</dbReference>
<dbReference type="InterPro" id="IPR016181">
    <property type="entry name" value="Acyl_CoA_acyltransferase"/>
</dbReference>
<evidence type="ECO:0000313" key="7">
    <source>
        <dbReference type="EMBL" id="PRD43041.1"/>
    </source>
</evidence>
<keyword evidence="3 7" id="KW-0808">Transferase</keyword>
<keyword evidence="4" id="KW-0012">Acyltransferase</keyword>
<evidence type="ECO:0000259" key="6">
    <source>
        <dbReference type="Pfam" id="PF00583"/>
    </source>
</evidence>
<comment type="caution">
    <text evidence="7">The sequence shown here is derived from an EMBL/GenBank/DDBJ whole genome shotgun (WGS) entry which is preliminary data.</text>
</comment>
<dbReference type="InterPro" id="IPR000182">
    <property type="entry name" value="GNAT_dom"/>
</dbReference>
<keyword evidence="2" id="KW-1277">Toxin-antitoxin system</keyword>
<evidence type="ECO:0000256" key="2">
    <source>
        <dbReference type="ARBA" id="ARBA00022649"/>
    </source>
</evidence>
<dbReference type="PANTHER" id="PTHR36449:SF1">
    <property type="entry name" value="ACETYLTRANSFERASE"/>
    <property type="match status" value="1"/>
</dbReference>
<keyword evidence="1" id="KW-0678">Repressor</keyword>
<protein>
    <submittedName>
        <fullName evidence="7">GNAT family N-acetyltransferase</fullName>
    </submittedName>
</protein>
<proteinExistence type="predicted"/>
<evidence type="ECO:0000256" key="4">
    <source>
        <dbReference type="ARBA" id="ARBA00023315"/>
    </source>
</evidence>
<gene>
    <name evidence="7" type="ORF">C5748_12565</name>
</gene>
<accession>A0A2S9IR93</accession>
<dbReference type="AlphaFoldDB" id="A0A2S9IR93"/>
<evidence type="ECO:0000256" key="3">
    <source>
        <dbReference type="ARBA" id="ARBA00022679"/>
    </source>
</evidence>
<feature type="domain" description="N-acetyltransferase" evidence="6">
    <location>
        <begin position="29"/>
        <end position="145"/>
    </location>
</feature>
<sequence length="171" mass="19866">MARLSPPRQLIEEDNRQAFDCGRDSMNEWFRRHAWRNQQLGVSRSTVICDAQTGEIAGYVTLAMGHIEREYLPKASQRNRPENIPIFLLGQLAVDRRFQKTGVARSLLFYALKTSVRVAKEVGCVGVLTHPLDDEVRAFYRRFGFEDLPYDRRRSMMVRIKDLERNGFGED</sequence>
<organism evidence="7 8">
    <name type="scientific">Phyllobacterium phragmitis</name>
    <dbReference type="NCBI Taxonomy" id="2670329"/>
    <lineage>
        <taxon>Bacteria</taxon>
        <taxon>Pseudomonadati</taxon>
        <taxon>Pseudomonadota</taxon>
        <taxon>Alphaproteobacteria</taxon>
        <taxon>Hyphomicrobiales</taxon>
        <taxon>Phyllobacteriaceae</taxon>
        <taxon>Phyllobacterium</taxon>
    </lineage>
</organism>
<evidence type="ECO:0000256" key="5">
    <source>
        <dbReference type="ARBA" id="ARBA00049880"/>
    </source>
</evidence>
<dbReference type="Gene3D" id="3.40.630.30">
    <property type="match status" value="1"/>
</dbReference>
<dbReference type="GO" id="GO:0016747">
    <property type="term" value="F:acyltransferase activity, transferring groups other than amino-acyl groups"/>
    <property type="evidence" value="ECO:0007669"/>
    <property type="project" value="InterPro"/>
</dbReference>
<reference evidence="7 8" key="1">
    <citation type="submission" date="2018-02" db="EMBL/GenBank/DDBJ databases">
        <title>The draft genome of Phyllobacterium sp. 1N-3.</title>
        <authorList>
            <person name="Liu L."/>
            <person name="Li L."/>
            <person name="Zhang X."/>
            <person name="Wang T."/>
            <person name="Liang L."/>
        </authorList>
    </citation>
    <scope>NUCLEOTIDE SEQUENCE [LARGE SCALE GENOMIC DNA]</scope>
    <source>
        <strain evidence="7 8">1N-3</strain>
    </source>
</reference>
<evidence type="ECO:0000256" key="1">
    <source>
        <dbReference type="ARBA" id="ARBA00022491"/>
    </source>
</evidence>
<evidence type="ECO:0000313" key="8">
    <source>
        <dbReference type="Proteomes" id="UP000239434"/>
    </source>
</evidence>
<dbReference type="SUPFAM" id="SSF55729">
    <property type="entry name" value="Acyl-CoA N-acyltransferases (Nat)"/>
    <property type="match status" value="1"/>
</dbReference>